<evidence type="ECO:0000313" key="1">
    <source>
        <dbReference type="EMBL" id="KGD62567.1"/>
    </source>
</evidence>
<evidence type="ECO:0008006" key="3">
    <source>
        <dbReference type="Google" id="ProtNLM"/>
    </source>
</evidence>
<dbReference type="Proteomes" id="UP000029443">
    <property type="component" value="Unassembled WGS sequence"/>
</dbReference>
<dbReference type="InterPro" id="IPR007553">
    <property type="entry name" value="2-thiour_desulf"/>
</dbReference>
<evidence type="ECO:0000313" key="2">
    <source>
        <dbReference type="Proteomes" id="UP000029443"/>
    </source>
</evidence>
<gene>
    <name evidence="1" type="ORF">T9A_00858</name>
</gene>
<sequence length="222" mass="24768">MLTDLLEKMGFALPQHDWQKPVVGVSACLLGQKVRYDGDHKHNAILVHQLGPLLRFRDTCPEVAIGLPVPRPPIQVVQVDDALLVKGVENPQQDVTEALEDVAAGMSEPLSGFVLKARSPSCGHLSTPVHNAGGQQIGMASGAFARKLHELFPRIPLANDSDLEKPAFLQSFLLQVYCYHQWHNNDRQGQWLNDMQRQSEQLDEPLHSGLRHYLDKLGRAMH</sequence>
<comment type="caution">
    <text evidence="1">The sequence shown here is derived from an EMBL/GenBank/DDBJ whole genome shotgun (WGS) entry which is preliminary data.</text>
</comment>
<organism evidence="1 2">
    <name type="scientific">Alcanivorax jadensis T9</name>
    <dbReference type="NCBI Taxonomy" id="1177181"/>
    <lineage>
        <taxon>Bacteria</taxon>
        <taxon>Pseudomonadati</taxon>
        <taxon>Pseudomonadota</taxon>
        <taxon>Gammaproteobacteria</taxon>
        <taxon>Oceanospirillales</taxon>
        <taxon>Alcanivoracaceae</taxon>
        <taxon>Alcanivorax</taxon>
    </lineage>
</organism>
<name>A0ABR4WG68_9GAMM</name>
<dbReference type="Pfam" id="PF04463">
    <property type="entry name" value="2-thiour_desulf"/>
    <property type="match status" value="1"/>
</dbReference>
<protein>
    <recommendedName>
        <fullName evidence="3">DUF523 domain-containing protein</fullName>
    </recommendedName>
</protein>
<accession>A0ABR4WG68</accession>
<reference evidence="1 2" key="1">
    <citation type="submission" date="2012-09" db="EMBL/GenBank/DDBJ databases">
        <title>Genome Sequence of alkane-degrading Bacterium Alcanivorax jadensis T9.</title>
        <authorList>
            <person name="Lai Q."/>
            <person name="Shao Z."/>
        </authorList>
    </citation>
    <scope>NUCLEOTIDE SEQUENCE [LARGE SCALE GENOMIC DNA]</scope>
    <source>
        <strain evidence="1 2">T9</strain>
    </source>
</reference>
<dbReference type="PANTHER" id="PTHR30087">
    <property type="entry name" value="INNER MEMBRANE PROTEIN"/>
    <property type="match status" value="1"/>
</dbReference>
<dbReference type="RefSeq" id="WP_035245365.1">
    <property type="nucleotide sequence ID" value="NZ_ARXU01000002.1"/>
</dbReference>
<dbReference type="EMBL" id="ARXU01000002">
    <property type="protein sequence ID" value="KGD62567.1"/>
    <property type="molecule type" value="Genomic_DNA"/>
</dbReference>
<proteinExistence type="predicted"/>
<keyword evidence="2" id="KW-1185">Reference proteome</keyword>
<dbReference type="PANTHER" id="PTHR30087:SF0">
    <property type="entry name" value="INNER MEMBRANE PROTEIN"/>
    <property type="match status" value="1"/>
</dbReference>